<keyword evidence="9" id="KW-1185">Reference proteome</keyword>
<comment type="cofactor">
    <cofactor evidence="1">
        <name>FMN</name>
        <dbReference type="ChEBI" id="CHEBI:58210"/>
    </cofactor>
</comment>
<evidence type="ECO:0000256" key="1">
    <source>
        <dbReference type="ARBA" id="ARBA00001917"/>
    </source>
</evidence>
<dbReference type="Pfam" id="PF00881">
    <property type="entry name" value="Nitroreductase"/>
    <property type="match status" value="1"/>
</dbReference>
<dbReference type="RefSeq" id="WP_074662680.1">
    <property type="nucleotide sequence ID" value="NZ_FNAU01000009.1"/>
</dbReference>
<feature type="domain" description="Nitroreductase" evidence="6">
    <location>
        <begin position="11"/>
        <end position="147"/>
    </location>
</feature>
<sequence>MTYDDLLKLMQSRVSVREFAATPVEKDKLLALVEAGRTAPTARNRSLTLFTAVNSAAKVQELAQAMGKALGAEEYNLYNAPAAILVSTPRENNSGPGEIGLASQNILLAAQTLGLGACWVNQLRDTCDDAGVRTVLDQLGIPSDHILINTLVCGVPVSQPEAKEKTTQVNYVE</sequence>
<evidence type="ECO:0000256" key="5">
    <source>
        <dbReference type="ARBA" id="ARBA00023002"/>
    </source>
</evidence>
<keyword evidence="5" id="KW-0560">Oxidoreductase</keyword>
<proteinExistence type="inferred from homology"/>
<dbReference type="EMBL" id="JAWNFU010000001">
    <property type="protein sequence ID" value="MDY5152758.1"/>
    <property type="molecule type" value="Genomic_DNA"/>
</dbReference>
<evidence type="ECO:0000256" key="4">
    <source>
        <dbReference type="ARBA" id="ARBA00022643"/>
    </source>
</evidence>
<evidence type="ECO:0000256" key="2">
    <source>
        <dbReference type="ARBA" id="ARBA00007118"/>
    </source>
</evidence>
<comment type="similarity">
    <text evidence="2">Belongs to the nitroreductase family.</text>
</comment>
<dbReference type="CDD" id="cd02062">
    <property type="entry name" value="Nitro_FMN_reductase"/>
    <property type="match status" value="1"/>
</dbReference>
<dbReference type="InterPro" id="IPR000415">
    <property type="entry name" value="Nitroreductase-like"/>
</dbReference>
<name>A0A1G7CWH1_9ACTO</name>
<dbReference type="AlphaFoldDB" id="A0A1G7CWH1"/>
<evidence type="ECO:0000313" key="9">
    <source>
        <dbReference type="Proteomes" id="UP000182744"/>
    </source>
</evidence>
<dbReference type="PANTHER" id="PTHR43673">
    <property type="entry name" value="NAD(P)H NITROREDUCTASE YDGI-RELATED"/>
    <property type="match status" value="1"/>
</dbReference>
<reference evidence="9" key="2">
    <citation type="submission" date="2016-10" db="EMBL/GenBank/DDBJ databases">
        <authorList>
            <person name="Varghese N."/>
        </authorList>
    </citation>
    <scope>NUCLEOTIDE SEQUENCE [LARGE SCALE GENOMIC DNA]</scope>
    <source>
        <strain evidence="9">DSM 20639</strain>
    </source>
</reference>
<evidence type="ECO:0000313" key="7">
    <source>
        <dbReference type="EMBL" id="MDY5152758.1"/>
    </source>
</evidence>
<keyword evidence="3" id="KW-0285">Flavoprotein</keyword>
<dbReference type="GO" id="GO:0016491">
    <property type="term" value="F:oxidoreductase activity"/>
    <property type="evidence" value="ECO:0007669"/>
    <property type="project" value="UniProtKB-KW"/>
</dbReference>
<dbReference type="Proteomes" id="UP001273799">
    <property type="component" value="Unassembled WGS sequence"/>
</dbReference>
<reference evidence="7" key="3">
    <citation type="submission" date="2023-10" db="EMBL/GenBank/DDBJ databases">
        <title>Whole Genome based description of the genera Actinobaculum and Actinotignum reveals a complex phylogenetic relationship within the species included in the genus Actinotignum.</title>
        <authorList>
            <person name="Jensen C.S."/>
            <person name="Dargis R."/>
            <person name="Kemp M."/>
            <person name="Christensen J.J."/>
        </authorList>
    </citation>
    <scope>NUCLEOTIDE SEQUENCE</scope>
    <source>
        <strain evidence="7">Actinobaculum_suis_CCUG19206T</strain>
    </source>
</reference>
<dbReference type="PANTHER" id="PTHR43673:SF2">
    <property type="entry name" value="NITROREDUCTASE"/>
    <property type="match status" value="1"/>
</dbReference>
<gene>
    <name evidence="7" type="ORF">R6G71_01640</name>
    <name evidence="8" type="ORF">SAMN05421878_1093</name>
</gene>
<dbReference type="EMBL" id="FNAU01000009">
    <property type="protein sequence ID" value="SDE43658.1"/>
    <property type="molecule type" value="Genomic_DNA"/>
</dbReference>
<evidence type="ECO:0000256" key="3">
    <source>
        <dbReference type="ARBA" id="ARBA00022630"/>
    </source>
</evidence>
<organism evidence="8 9">
    <name type="scientific">Actinobaculum suis</name>
    <dbReference type="NCBI Taxonomy" id="1657"/>
    <lineage>
        <taxon>Bacteria</taxon>
        <taxon>Bacillati</taxon>
        <taxon>Actinomycetota</taxon>
        <taxon>Actinomycetes</taxon>
        <taxon>Actinomycetales</taxon>
        <taxon>Actinomycetaceae</taxon>
        <taxon>Actinobaculum</taxon>
    </lineage>
</organism>
<dbReference type="Proteomes" id="UP000182744">
    <property type="component" value="Unassembled WGS sequence"/>
</dbReference>
<reference evidence="8" key="1">
    <citation type="submission" date="2016-10" db="EMBL/GenBank/DDBJ databases">
        <authorList>
            <person name="de Groot N.N."/>
        </authorList>
    </citation>
    <scope>NUCLEOTIDE SEQUENCE [LARGE SCALE GENOMIC DNA]</scope>
    <source>
        <strain evidence="8">DSM 20639</strain>
    </source>
</reference>
<keyword evidence="4" id="KW-0288">FMN</keyword>
<dbReference type="SUPFAM" id="SSF55469">
    <property type="entry name" value="FMN-dependent nitroreductase-like"/>
    <property type="match status" value="1"/>
</dbReference>
<evidence type="ECO:0000313" key="8">
    <source>
        <dbReference type="EMBL" id="SDE43658.1"/>
    </source>
</evidence>
<evidence type="ECO:0000259" key="6">
    <source>
        <dbReference type="Pfam" id="PF00881"/>
    </source>
</evidence>
<dbReference type="InterPro" id="IPR029479">
    <property type="entry name" value="Nitroreductase"/>
</dbReference>
<dbReference type="Gene3D" id="3.40.109.10">
    <property type="entry name" value="NADH Oxidase"/>
    <property type="match status" value="1"/>
</dbReference>
<accession>A0A1G7CWH1</accession>
<protein>
    <submittedName>
        <fullName evidence="7 8">Nitroreductase</fullName>
    </submittedName>
</protein>